<accession>A0A417Z0V5</accession>
<protein>
    <submittedName>
        <fullName evidence="5">Copper oxidase</fullName>
    </submittedName>
</protein>
<organism evidence="5 6">
    <name type="scientific">Dermacoccus abyssi</name>
    <dbReference type="NCBI Taxonomy" id="322596"/>
    <lineage>
        <taxon>Bacteria</taxon>
        <taxon>Bacillati</taxon>
        <taxon>Actinomycetota</taxon>
        <taxon>Actinomycetes</taxon>
        <taxon>Micrococcales</taxon>
        <taxon>Dermacoccaceae</taxon>
        <taxon>Dermacoccus</taxon>
    </lineage>
</organism>
<dbReference type="InterPro" id="IPR011706">
    <property type="entry name" value="Cu-oxidase_C"/>
</dbReference>
<evidence type="ECO:0000256" key="2">
    <source>
        <dbReference type="SAM" id="MobiDB-lite"/>
    </source>
</evidence>
<comment type="caution">
    <text evidence="5">The sequence shown here is derived from an EMBL/GenBank/DDBJ whole genome shotgun (WGS) entry which is preliminary data.</text>
</comment>
<dbReference type="InterPro" id="IPR011707">
    <property type="entry name" value="Cu-oxidase-like_N"/>
</dbReference>
<dbReference type="AlphaFoldDB" id="A0A417Z0V5"/>
<evidence type="ECO:0000259" key="3">
    <source>
        <dbReference type="Pfam" id="PF07731"/>
    </source>
</evidence>
<evidence type="ECO:0000313" key="6">
    <source>
        <dbReference type="Proteomes" id="UP000285376"/>
    </source>
</evidence>
<sequence length="690" mass="75602">MSTTENDTPPVGSQQYENLAHTGSAPPIDVIDVPGHGEERRSSERDRGEPHGAALPGVDSGLGLRKFVDRLTQPPIIRAWRRFGEQPIRIRAEEAVVRLHAGLPRTRVWTYEGCMPAPTIEVRSGREVRIDWENGLADRRGPLHLPFDVVRVPPNAGVTDFVRALQPGGRSNARGGGDDAYPPLANTQDITAATVVHMHGALTDGHNDGWAHNVALPGNVTRCAYPNAQSARTLWYHDHAMAVTRFNVHAGLAGFYLIRDEVEDALDLPRGDEELVLAVADRNLETDEKGRFTGRILYKQAGTVQNGIAGEIPVTGPFTMVNGTIWPTKNVDARWHRLRLLNASNSRVMRFALHDTTDGHGQAPLPSNDPAFTATRIADALVVIGTDGGFLGKPSPPADGVLEMGPGERADVLVDFGALRGRTVELRNENNTVLNARPGQSEASAMQFVVDRRQVRDPFRLPRVLDARYARWTHRSDGVLEVDGGRLVDHHEHAWIGVVPPRVRGAAHPEMWELKEVEGDVPADTPDVIRIATQDGGVTTLRPVAKLFDDTVTLRFGEGDWAVWNIVHLGGPEHPMHIHMTDFQMLTRRQWPLTNGNVPGFDMTLGATPTPLPVPSAGRPIDAITAGRKDTWVVKPGEWVSILGELAGATGSFMYHCHILDHEDHTMMRPFVVLPKPLLAFHAGHGGGHH</sequence>
<feature type="compositionally biased region" description="Polar residues" evidence="2">
    <location>
        <begin position="1"/>
        <end position="17"/>
    </location>
</feature>
<dbReference type="CDD" id="cd13844">
    <property type="entry name" value="CuRO_1_BOD_CotA_like"/>
    <property type="match status" value="1"/>
</dbReference>
<dbReference type="Gene3D" id="2.60.40.420">
    <property type="entry name" value="Cupredoxins - blue copper proteins"/>
    <property type="match status" value="3"/>
</dbReference>
<dbReference type="Pfam" id="PF07732">
    <property type="entry name" value="Cu-oxidase_3"/>
    <property type="match status" value="1"/>
</dbReference>
<dbReference type="GO" id="GO:0016491">
    <property type="term" value="F:oxidoreductase activity"/>
    <property type="evidence" value="ECO:0007669"/>
    <property type="project" value="InterPro"/>
</dbReference>
<evidence type="ECO:0000259" key="4">
    <source>
        <dbReference type="Pfam" id="PF07732"/>
    </source>
</evidence>
<comment type="similarity">
    <text evidence="1">Belongs to the multicopper oxidase family.</text>
</comment>
<gene>
    <name evidence="5" type="ORF">D1832_13530</name>
</gene>
<proteinExistence type="inferred from homology"/>
<dbReference type="PANTHER" id="PTHR48267:SF1">
    <property type="entry name" value="BILIRUBIN OXIDASE"/>
    <property type="match status" value="1"/>
</dbReference>
<dbReference type="InterPro" id="IPR008972">
    <property type="entry name" value="Cupredoxin"/>
</dbReference>
<dbReference type="Proteomes" id="UP000285376">
    <property type="component" value="Unassembled WGS sequence"/>
</dbReference>
<dbReference type="InterPro" id="IPR045087">
    <property type="entry name" value="Cu-oxidase_fam"/>
</dbReference>
<dbReference type="GO" id="GO:0005507">
    <property type="term" value="F:copper ion binding"/>
    <property type="evidence" value="ECO:0007669"/>
    <property type="project" value="InterPro"/>
</dbReference>
<evidence type="ECO:0000313" key="5">
    <source>
        <dbReference type="EMBL" id="RHW44093.1"/>
    </source>
</evidence>
<feature type="domain" description="Plastocyanin-like" evidence="3">
    <location>
        <begin position="522"/>
        <end position="675"/>
    </location>
</feature>
<dbReference type="RefSeq" id="WP_118914783.1">
    <property type="nucleotide sequence ID" value="NZ_CBCRVH010000021.1"/>
</dbReference>
<dbReference type="PANTHER" id="PTHR48267">
    <property type="entry name" value="CUPREDOXIN SUPERFAMILY PROTEIN"/>
    <property type="match status" value="1"/>
</dbReference>
<dbReference type="SUPFAM" id="SSF49503">
    <property type="entry name" value="Cupredoxins"/>
    <property type="match status" value="3"/>
</dbReference>
<reference evidence="5 6" key="1">
    <citation type="submission" date="2018-08" db="EMBL/GenBank/DDBJ databases">
        <title>Whole genome sequence analysis of Dermacoccus abyssi bacteria isolated from Deep Mariana trench Micromonospora spp reveals genes involved in the environmental adaptation and production of secondary metabolites.</title>
        <authorList>
            <person name="Abdel-Mageed W.M."/>
            <person name="Lehri B."/>
            <person name="Nouioui I."/>
            <person name="Goodfellow I."/>
            <person name="Jaspars M."/>
            <person name="Karlyshev A."/>
        </authorList>
    </citation>
    <scope>NUCLEOTIDE SEQUENCE [LARGE SCALE GENOMIC DNA]</scope>
    <source>
        <strain evidence="5 6">MT1.1</strain>
    </source>
</reference>
<name>A0A417Z0V5_9MICO</name>
<dbReference type="EMBL" id="QWLM01000020">
    <property type="protein sequence ID" value="RHW44093.1"/>
    <property type="molecule type" value="Genomic_DNA"/>
</dbReference>
<evidence type="ECO:0000256" key="1">
    <source>
        <dbReference type="ARBA" id="ARBA00010609"/>
    </source>
</evidence>
<feature type="domain" description="Plastocyanin-like" evidence="4">
    <location>
        <begin position="190"/>
        <end position="261"/>
    </location>
</feature>
<feature type="compositionally biased region" description="Basic and acidic residues" evidence="2">
    <location>
        <begin position="35"/>
        <end position="50"/>
    </location>
</feature>
<feature type="region of interest" description="Disordered" evidence="2">
    <location>
        <begin position="1"/>
        <end position="58"/>
    </location>
</feature>
<dbReference type="Pfam" id="PF07731">
    <property type="entry name" value="Cu-oxidase_2"/>
    <property type="match status" value="1"/>
</dbReference>